<keyword evidence="3" id="KW-1185">Reference proteome</keyword>
<evidence type="ECO:0000313" key="2">
    <source>
        <dbReference type="EMBL" id="TWI53870.1"/>
    </source>
</evidence>
<name>A0A562QCH9_9PSED</name>
<accession>A0A562QCH9</accession>
<dbReference type="InterPro" id="IPR002881">
    <property type="entry name" value="DUF58"/>
</dbReference>
<evidence type="ECO:0000259" key="1">
    <source>
        <dbReference type="Pfam" id="PF01882"/>
    </source>
</evidence>
<dbReference type="Pfam" id="PF01882">
    <property type="entry name" value="DUF58"/>
    <property type="match status" value="1"/>
</dbReference>
<evidence type="ECO:0000313" key="3">
    <source>
        <dbReference type="Proteomes" id="UP000316905"/>
    </source>
</evidence>
<organism evidence="2 3">
    <name type="scientific">Pseudomonas duriflava</name>
    <dbReference type="NCBI Taxonomy" id="459528"/>
    <lineage>
        <taxon>Bacteria</taxon>
        <taxon>Pseudomonadati</taxon>
        <taxon>Pseudomonadota</taxon>
        <taxon>Gammaproteobacteria</taxon>
        <taxon>Pseudomonadales</taxon>
        <taxon>Pseudomonadaceae</taxon>
        <taxon>Pseudomonas</taxon>
    </lineage>
</organism>
<dbReference type="EMBL" id="VLKY01000007">
    <property type="protein sequence ID" value="TWI53870.1"/>
    <property type="molecule type" value="Genomic_DNA"/>
</dbReference>
<dbReference type="RefSeq" id="WP_145142100.1">
    <property type="nucleotide sequence ID" value="NZ_VLKY01000007.1"/>
</dbReference>
<dbReference type="PANTHER" id="PTHR33608:SF12">
    <property type="entry name" value="DUF58 DOMAIN-CONTAINING PROTEIN"/>
    <property type="match status" value="1"/>
</dbReference>
<feature type="domain" description="DUF58" evidence="1">
    <location>
        <begin position="53"/>
        <end position="273"/>
    </location>
</feature>
<dbReference type="Proteomes" id="UP000316905">
    <property type="component" value="Unassembled WGS sequence"/>
</dbReference>
<gene>
    <name evidence="2" type="ORF">IQ22_02481</name>
</gene>
<dbReference type="AlphaFoldDB" id="A0A562QCH9"/>
<protein>
    <submittedName>
        <fullName evidence="2">Uncharacterized protein DUF58</fullName>
    </submittedName>
</protein>
<dbReference type="OrthoDB" id="9776116at2"/>
<comment type="caution">
    <text evidence="2">The sequence shown here is derived from an EMBL/GenBank/DDBJ whole genome shotgun (WGS) entry which is preliminary data.</text>
</comment>
<reference evidence="2 3" key="1">
    <citation type="journal article" date="2015" name="Stand. Genomic Sci.">
        <title>Genomic Encyclopedia of Bacterial and Archaeal Type Strains, Phase III: the genomes of soil and plant-associated and newly described type strains.</title>
        <authorList>
            <person name="Whitman W.B."/>
            <person name="Woyke T."/>
            <person name="Klenk H.P."/>
            <person name="Zhou Y."/>
            <person name="Lilburn T.G."/>
            <person name="Beck B.J."/>
            <person name="De Vos P."/>
            <person name="Vandamme P."/>
            <person name="Eisen J.A."/>
            <person name="Garrity G."/>
            <person name="Hugenholtz P."/>
            <person name="Kyrpides N.C."/>
        </authorList>
    </citation>
    <scope>NUCLEOTIDE SEQUENCE [LARGE SCALE GENOMIC DNA]</scope>
    <source>
        <strain evidence="2 3">CGMCC 1.6858</strain>
    </source>
</reference>
<sequence length="312" mass="35614">MDIVHGVSITLAELVDLRHRVSEVKLFSAAGRRSPLIGLHHSRLRGRGIDFDQVRAYQPGDDVRAIDWRVTARTREPHTKLFHEERERPVYLLLEQSQQLFFGSQRVFKSVLVAQAAALIGWSVLGHSDRIGGMIFGDDHFRDIRPRRSKQNLLRLFDQLIQANHILQTAAKPPLPRDALCLMLRRAREVLRPGSLALVLCDERSLTDAAEQQLSLAARHSDLVLLPVSDPLDHRLPEAGFLRFAQGQAELDIDTRDPALQQAYQQQAQQRQARWTQLSRRLGIPLLPLSTAYDLVDQLRLHLHQHQPGYQK</sequence>
<proteinExistence type="predicted"/>
<dbReference type="PANTHER" id="PTHR33608">
    <property type="entry name" value="BLL2464 PROTEIN"/>
    <property type="match status" value="1"/>
</dbReference>